<dbReference type="PANTHER" id="PTHR39087">
    <property type="entry name" value="UPF0104 MEMBRANE PROTEIN MJ1595"/>
    <property type="match status" value="1"/>
</dbReference>
<evidence type="ECO:0000313" key="8">
    <source>
        <dbReference type="Proteomes" id="UP001160152"/>
    </source>
</evidence>
<dbReference type="InterPro" id="IPR022791">
    <property type="entry name" value="L-PG_synthase/AglD"/>
</dbReference>
<feature type="transmembrane region" description="Helical" evidence="6">
    <location>
        <begin position="12"/>
        <end position="30"/>
    </location>
</feature>
<evidence type="ECO:0000256" key="5">
    <source>
        <dbReference type="ARBA" id="ARBA00023136"/>
    </source>
</evidence>
<comment type="subcellular location">
    <subcellularLocation>
        <location evidence="1">Cell membrane</location>
        <topology evidence="1">Multi-pass membrane protein</topology>
    </subcellularLocation>
</comment>
<feature type="transmembrane region" description="Helical" evidence="6">
    <location>
        <begin position="128"/>
        <end position="150"/>
    </location>
</feature>
<dbReference type="AlphaFoldDB" id="A0ABD4YDW6"/>
<dbReference type="GO" id="GO:0005886">
    <property type="term" value="C:plasma membrane"/>
    <property type="evidence" value="ECO:0007669"/>
    <property type="project" value="UniProtKB-SubCell"/>
</dbReference>
<dbReference type="Pfam" id="PF03706">
    <property type="entry name" value="LPG_synthase_TM"/>
    <property type="match status" value="1"/>
</dbReference>
<evidence type="ECO:0000256" key="2">
    <source>
        <dbReference type="ARBA" id="ARBA00022475"/>
    </source>
</evidence>
<gene>
    <name evidence="7" type="ORF">N5C70_12110</name>
</gene>
<keyword evidence="3 6" id="KW-0812">Transmembrane</keyword>
<evidence type="ECO:0000256" key="4">
    <source>
        <dbReference type="ARBA" id="ARBA00022989"/>
    </source>
</evidence>
<keyword evidence="5 6" id="KW-0472">Membrane</keyword>
<keyword evidence="4 6" id="KW-1133">Transmembrane helix</keyword>
<evidence type="ECO:0000256" key="1">
    <source>
        <dbReference type="ARBA" id="ARBA00004651"/>
    </source>
</evidence>
<dbReference type="Proteomes" id="UP001160152">
    <property type="component" value="Unassembled WGS sequence"/>
</dbReference>
<evidence type="ECO:0000256" key="6">
    <source>
        <dbReference type="SAM" id="Phobius"/>
    </source>
</evidence>
<dbReference type="EMBL" id="JAOCBV010000001">
    <property type="protein sequence ID" value="MDH0757447.1"/>
    <property type="molecule type" value="Genomic_DNA"/>
</dbReference>
<reference evidence="7 8" key="1">
    <citation type="submission" date="2022-09" db="EMBL/GenBank/DDBJ databases">
        <title>Intensive care unit water sources are persistently colonized with multi-drug resistant bacteria and are the site of extensive horizontal gene transfer of antibiotic resistance genes.</title>
        <authorList>
            <person name="Diorio-Toth L."/>
        </authorList>
    </citation>
    <scope>NUCLEOTIDE SEQUENCE [LARGE SCALE GENOMIC DNA]</scope>
    <source>
        <strain evidence="7 8">GD03901</strain>
    </source>
</reference>
<dbReference type="RefSeq" id="WP_280069781.1">
    <property type="nucleotide sequence ID" value="NZ_JAOCBV010000001.1"/>
</dbReference>
<name>A0ABD4YDW6_9PSED</name>
<organism evidence="7 8">
    <name type="scientific">Pseudomonas juntendi</name>
    <dbReference type="NCBI Taxonomy" id="2666183"/>
    <lineage>
        <taxon>Bacteria</taxon>
        <taxon>Pseudomonadati</taxon>
        <taxon>Pseudomonadota</taxon>
        <taxon>Gammaproteobacteria</taxon>
        <taxon>Pseudomonadales</taxon>
        <taxon>Pseudomonadaceae</taxon>
        <taxon>Pseudomonas</taxon>
    </lineage>
</organism>
<comment type="caution">
    <text evidence="7">The sequence shown here is derived from an EMBL/GenBank/DDBJ whole genome shotgun (WGS) entry which is preliminary data.</text>
</comment>
<keyword evidence="2" id="KW-1003">Cell membrane</keyword>
<evidence type="ECO:0000313" key="7">
    <source>
        <dbReference type="EMBL" id="MDH0757447.1"/>
    </source>
</evidence>
<proteinExistence type="predicted"/>
<feature type="transmembrane region" description="Helical" evidence="6">
    <location>
        <begin position="84"/>
        <end position="107"/>
    </location>
</feature>
<feature type="transmembrane region" description="Helical" evidence="6">
    <location>
        <begin position="203"/>
        <end position="225"/>
    </location>
</feature>
<evidence type="ECO:0000256" key="3">
    <source>
        <dbReference type="ARBA" id="ARBA00022692"/>
    </source>
</evidence>
<feature type="transmembrane region" description="Helical" evidence="6">
    <location>
        <begin position="162"/>
        <end position="183"/>
    </location>
</feature>
<feature type="transmembrane region" description="Helical" evidence="6">
    <location>
        <begin position="42"/>
        <end position="64"/>
    </location>
</feature>
<dbReference type="PANTHER" id="PTHR39087:SF2">
    <property type="entry name" value="UPF0104 MEMBRANE PROTEIN MJ1595"/>
    <property type="match status" value="1"/>
</dbReference>
<feature type="transmembrane region" description="Helical" evidence="6">
    <location>
        <begin position="231"/>
        <end position="253"/>
    </location>
</feature>
<feature type="transmembrane region" description="Helical" evidence="6">
    <location>
        <begin position="285"/>
        <end position="301"/>
    </location>
</feature>
<protein>
    <submittedName>
        <fullName evidence="7">Lysylphosphatidylglycerol synthase domain-containing protein</fullName>
    </submittedName>
</protein>
<accession>A0ABD4YDW6</accession>
<sequence length="317" mass="34878">MARTTWQTWAKRVLTVAFLILIPVLLYQLARNLDWNEVRQSLLAYKPGTLVVGLAIAVCSYLTFASYDLLARAYTGHQLPARQVLPVAFVCYAFNLNFTTWVGGVVLRYRLYGRLGLDTATITRILTLGLLTNWMGYMLLAGSVFALGLVELPGNWAVGTTGLRLIGVLLLAITAAYLLACGLAKKRTWRWREHEVTLPTLRLALCQVALGASNWALMALLIYWLLPGDAFYPAILGILLISCVAGVVAHIPAGLGVLEAVFLALLHGQMAQGTLVAALLGYRTLYYLIPLVVAIVTYLVLEKRAKAMRQRDNSVQT</sequence>